<gene>
    <name evidence="1" type="ORF">SPIL2461_LOCUS9851</name>
</gene>
<dbReference type="Proteomes" id="UP000649617">
    <property type="component" value="Unassembled WGS sequence"/>
</dbReference>
<comment type="caution">
    <text evidence="1">The sequence shown here is derived from an EMBL/GenBank/DDBJ whole genome shotgun (WGS) entry which is preliminary data.</text>
</comment>
<reference evidence="1" key="1">
    <citation type="submission" date="2021-02" db="EMBL/GenBank/DDBJ databases">
        <authorList>
            <person name="Dougan E. K."/>
            <person name="Rhodes N."/>
            <person name="Thang M."/>
            <person name="Chan C."/>
        </authorList>
    </citation>
    <scope>NUCLEOTIDE SEQUENCE</scope>
</reference>
<accession>A0A812QR93</accession>
<organism evidence="1 2">
    <name type="scientific">Symbiodinium pilosum</name>
    <name type="common">Dinoflagellate</name>
    <dbReference type="NCBI Taxonomy" id="2952"/>
    <lineage>
        <taxon>Eukaryota</taxon>
        <taxon>Sar</taxon>
        <taxon>Alveolata</taxon>
        <taxon>Dinophyceae</taxon>
        <taxon>Suessiales</taxon>
        <taxon>Symbiodiniaceae</taxon>
        <taxon>Symbiodinium</taxon>
    </lineage>
</organism>
<keyword evidence="2" id="KW-1185">Reference proteome</keyword>
<dbReference type="OrthoDB" id="420308at2759"/>
<dbReference type="EMBL" id="CAJNIZ010017537">
    <property type="protein sequence ID" value="CAE7399650.1"/>
    <property type="molecule type" value="Genomic_DNA"/>
</dbReference>
<evidence type="ECO:0000313" key="2">
    <source>
        <dbReference type="Proteomes" id="UP000649617"/>
    </source>
</evidence>
<dbReference type="AlphaFoldDB" id="A0A812QR93"/>
<name>A0A812QR93_SYMPI</name>
<evidence type="ECO:0000313" key="1">
    <source>
        <dbReference type="EMBL" id="CAE7399650.1"/>
    </source>
</evidence>
<protein>
    <submittedName>
        <fullName evidence="1">Uncharacterized protein</fullName>
    </submittedName>
</protein>
<proteinExistence type="predicted"/>
<sequence length="631" mass="71593">MQMDGHSDELNLSFANLQKITKNKETSPEQCFAAVELASQRLQLFNEDKAEANRVTPKSKKAKKVQQLAQKAVQWCNARGVNLPLNNLISKIAKIGSSGKHAQNCERDLQRTIKRFCKSIDVKVDDVPIRLYNPATQEIYEAKVPVLCPISVAHAIWAEGPELFKAIFLGNAGSEGARKFWCNAKQNASWFKDSVFTEDQYEGLIPLYLYGDDVDAFRNTDGGAVSAITWGSDFGYKNPAMVQNLLLCVYAEYTACEFTHADLLRHVMDKFKHLSDPRINHPWHASGFRFYFASCRGDLKWISEKYDLHHYQRNADEFCSLCSACKKHEDVRYTFTDFRETSLHKCGGRVSTLDYMATKAIEDLPIPMVHGGVALVRFLHDVTHSQLLGTSKVLNGSILTYLVEAGHFAPFPRTGIYELSMTTLLRLAFINFKRWLRVNQLQATQARFTCSRLNRKHRGMFPALASKAINGKRITFWLCDLAVARAARSNATRLDEDVAVCVWSYCKMLKMFDLCGMVLSDAEAAELHHLGTLHLLAYARLRSLSSQTAGKSLLRSSFCILPKHHYLQHALDEALESRVNPGVYNLLAAEHWVGIIGRIARTCHRSTLSKRSIERYLCILRLRLTSFRRRL</sequence>